<dbReference type="Gene3D" id="2.40.370.10">
    <property type="entry name" value="AttH-like domain"/>
    <property type="match status" value="2"/>
</dbReference>
<evidence type="ECO:0000313" key="2">
    <source>
        <dbReference type="EMBL" id="PIW19217.1"/>
    </source>
</evidence>
<evidence type="ECO:0000313" key="3">
    <source>
        <dbReference type="Proteomes" id="UP000231019"/>
    </source>
</evidence>
<reference evidence="2 3" key="1">
    <citation type="submission" date="2017-09" db="EMBL/GenBank/DDBJ databases">
        <title>Depth-based differentiation of microbial function through sediment-hosted aquifers and enrichment of novel symbionts in the deep terrestrial subsurface.</title>
        <authorList>
            <person name="Probst A.J."/>
            <person name="Ladd B."/>
            <person name="Jarett J.K."/>
            <person name="Geller-Mcgrath D.E."/>
            <person name="Sieber C.M."/>
            <person name="Emerson J.B."/>
            <person name="Anantharaman K."/>
            <person name="Thomas B.C."/>
            <person name="Malmstrom R."/>
            <person name="Stieglmeier M."/>
            <person name="Klingl A."/>
            <person name="Woyke T."/>
            <person name="Ryan C.M."/>
            <person name="Banfield J.F."/>
        </authorList>
    </citation>
    <scope>NUCLEOTIDE SEQUENCE [LARGE SCALE GENOMIC DNA]</scope>
    <source>
        <strain evidence="2">CG17_big_fil_post_rev_8_21_14_2_50_48_46</strain>
    </source>
</reference>
<accession>A0A2M7GAN8</accession>
<sequence>MQKIRIFLGYVLLLSLFLQACEWSLPQNQGNPIKALNTLPENTGFKRALAPIPFQFPRDSGPHPDFQTEWWYYTGNLATVQGRRFGYQLTFFRRGLKPGTPQNSNPWASHQIYFAHLALSDIQAQKFHAQETWNRGAQAQAGAEASPFRVWVNDWEVKASGAGFQLHANTNAFELNFRLDSQKPIVLHGNQGLSQKSAEKGNASYYYSQTRLKTQGFIKLKTQRFEVKGLSWLDREWSTSVLSKQQVGWDWFSLQLDDQRELMLYQIRNKSGSRDPVSSGSLIDKNGKVVHLVAQDFKISKLGVWKSPQTGIQYPSGWKVEVPAHQLSLSLEPLQKDQELRLGFTYWEGAVKIKAQGITGFGYVELTGYP</sequence>
<dbReference type="SUPFAM" id="SSF159245">
    <property type="entry name" value="AttH-like"/>
    <property type="match status" value="1"/>
</dbReference>
<name>A0A2M7GAN8_9BACT</name>
<dbReference type="PANTHER" id="PTHR38591">
    <property type="entry name" value="HYDROLASE"/>
    <property type="match status" value="1"/>
</dbReference>
<feature type="domain" description="AttH" evidence="1">
    <location>
        <begin position="68"/>
        <end position="239"/>
    </location>
</feature>
<dbReference type="Proteomes" id="UP000231019">
    <property type="component" value="Unassembled WGS sequence"/>
</dbReference>
<protein>
    <submittedName>
        <fullName evidence="2">Carotenoid 1,2-hydratase</fullName>
    </submittedName>
</protein>
<gene>
    <name evidence="2" type="ORF">COW36_02050</name>
</gene>
<organism evidence="2 3">
    <name type="scientific">bacterium (Candidatus Blackallbacteria) CG17_big_fil_post_rev_8_21_14_2_50_48_46</name>
    <dbReference type="NCBI Taxonomy" id="2014261"/>
    <lineage>
        <taxon>Bacteria</taxon>
        <taxon>Candidatus Blackallbacteria</taxon>
    </lineage>
</organism>
<proteinExistence type="predicted"/>
<dbReference type="AlphaFoldDB" id="A0A2M7GAN8"/>
<evidence type="ECO:0000259" key="1">
    <source>
        <dbReference type="Pfam" id="PF07143"/>
    </source>
</evidence>
<dbReference type="EMBL" id="PFFQ01000005">
    <property type="protein sequence ID" value="PIW19217.1"/>
    <property type="molecule type" value="Genomic_DNA"/>
</dbReference>
<dbReference type="InterPro" id="IPR010791">
    <property type="entry name" value="AttH_dom"/>
</dbReference>
<dbReference type="Pfam" id="PF17186">
    <property type="entry name" value="Lipocalin_9"/>
    <property type="match status" value="1"/>
</dbReference>
<dbReference type="InterPro" id="IPR023374">
    <property type="entry name" value="AttH-like_dom_sf"/>
</dbReference>
<dbReference type="Pfam" id="PF07143">
    <property type="entry name" value="CrtC"/>
    <property type="match status" value="1"/>
</dbReference>
<dbReference type="PANTHER" id="PTHR38591:SF1">
    <property type="entry name" value="BLL1000 PROTEIN"/>
    <property type="match status" value="1"/>
</dbReference>
<comment type="caution">
    <text evidence="2">The sequence shown here is derived from an EMBL/GenBank/DDBJ whole genome shotgun (WGS) entry which is preliminary data.</text>
</comment>
<dbReference type="PROSITE" id="PS51257">
    <property type="entry name" value="PROKAR_LIPOPROTEIN"/>
    <property type="match status" value="1"/>
</dbReference>